<dbReference type="RefSeq" id="WP_378114321.1">
    <property type="nucleotide sequence ID" value="NZ_JBHSNC010000057.1"/>
</dbReference>
<proteinExistence type="inferred from homology"/>
<accession>A0ABW0R7X9</accession>
<dbReference type="InterPro" id="IPR029756">
    <property type="entry name" value="MTH1187/YkoF-like"/>
</dbReference>
<dbReference type="InterPro" id="IPR051614">
    <property type="entry name" value="UPF0045_domain"/>
</dbReference>
<gene>
    <name evidence="3" type="ORF">ACFPQ4_23335</name>
</gene>
<reference evidence="4" key="1">
    <citation type="journal article" date="2019" name="Int. J. Syst. Evol. Microbiol.">
        <title>The Global Catalogue of Microorganisms (GCM) 10K type strain sequencing project: providing services to taxonomists for standard genome sequencing and annotation.</title>
        <authorList>
            <consortium name="The Broad Institute Genomics Platform"/>
            <consortium name="The Broad Institute Genome Sequencing Center for Infectious Disease"/>
            <person name="Wu L."/>
            <person name="Ma J."/>
        </authorList>
    </citation>
    <scope>NUCLEOTIDE SEQUENCE [LARGE SCALE GENOMIC DNA]</scope>
    <source>
        <strain evidence="4">CGMCC 1.18578</strain>
    </source>
</reference>
<dbReference type="Proteomes" id="UP001596108">
    <property type="component" value="Unassembled WGS sequence"/>
</dbReference>
<name>A0ABW0R7X9_9BACL</name>
<organism evidence="3 4">
    <name type="scientific">Cohnella yongneupensis</name>
    <dbReference type="NCBI Taxonomy" id="425006"/>
    <lineage>
        <taxon>Bacteria</taxon>
        <taxon>Bacillati</taxon>
        <taxon>Bacillota</taxon>
        <taxon>Bacilli</taxon>
        <taxon>Bacillales</taxon>
        <taxon>Paenibacillaceae</taxon>
        <taxon>Cohnella</taxon>
    </lineage>
</organism>
<evidence type="ECO:0000259" key="2">
    <source>
        <dbReference type="Pfam" id="PF01910"/>
    </source>
</evidence>
<dbReference type="PANTHER" id="PTHR33777">
    <property type="entry name" value="UPF0045 PROTEIN ECM15"/>
    <property type="match status" value="1"/>
</dbReference>
<dbReference type="InterPro" id="IPR002767">
    <property type="entry name" value="Thiamine_BP"/>
</dbReference>
<comment type="similarity">
    <text evidence="1">Belongs to the UPF0045 family.</text>
</comment>
<sequence length="100" mass="10920">MAQALLSIQISPKVNGGEDVIPYVDRAISIIKESGVTYRVGPMETTMEGDLDTLIDIVKRMNDAMFEMGSPQVLSHIKLAINKAGEASIARQLKKYPDGQ</sequence>
<evidence type="ECO:0000313" key="3">
    <source>
        <dbReference type="EMBL" id="MFC5532360.1"/>
    </source>
</evidence>
<feature type="domain" description="Thiamine-binding protein" evidence="2">
    <location>
        <begin position="7"/>
        <end position="96"/>
    </location>
</feature>
<dbReference type="PANTHER" id="PTHR33777:SF1">
    <property type="entry name" value="UPF0045 PROTEIN ECM15"/>
    <property type="match status" value="1"/>
</dbReference>
<dbReference type="SUPFAM" id="SSF89957">
    <property type="entry name" value="MTH1187/YkoF-like"/>
    <property type="match status" value="1"/>
</dbReference>
<protein>
    <submittedName>
        <fullName evidence="3">MTH1187 family thiamine-binding protein</fullName>
    </submittedName>
</protein>
<dbReference type="Pfam" id="PF01910">
    <property type="entry name" value="Thiamine_BP"/>
    <property type="match status" value="1"/>
</dbReference>
<evidence type="ECO:0000313" key="4">
    <source>
        <dbReference type="Proteomes" id="UP001596108"/>
    </source>
</evidence>
<dbReference type="EMBL" id="JBHSNC010000057">
    <property type="protein sequence ID" value="MFC5532360.1"/>
    <property type="molecule type" value="Genomic_DNA"/>
</dbReference>
<keyword evidence="4" id="KW-1185">Reference proteome</keyword>
<evidence type="ECO:0000256" key="1">
    <source>
        <dbReference type="ARBA" id="ARBA00010272"/>
    </source>
</evidence>
<dbReference type="Gene3D" id="3.30.70.930">
    <property type="match status" value="1"/>
</dbReference>
<comment type="caution">
    <text evidence="3">The sequence shown here is derived from an EMBL/GenBank/DDBJ whole genome shotgun (WGS) entry which is preliminary data.</text>
</comment>